<dbReference type="SUPFAM" id="SSF50129">
    <property type="entry name" value="GroES-like"/>
    <property type="match status" value="1"/>
</dbReference>
<protein>
    <submittedName>
        <fullName evidence="2">GroS Co-chaperonin GroES (HSP10)</fullName>
    </submittedName>
</protein>
<dbReference type="GO" id="GO:0044183">
    <property type="term" value="F:protein folding chaperone"/>
    <property type="evidence" value="ECO:0007669"/>
    <property type="project" value="InterPro"/>
</dbReference>
<reference evidence="2" key="1">
    <citation type="submission" date="2020-05" db="EMBL/GenBank/DDBJ databases">
        <authorList>
            <person name="Chiriac C."/>
            <person name="Salcher M."/>
            <person name="Ghai R."/>
            <person name="Kavagutti S V."/>
        </authorList>
    </citation>
    <scope>NUCLEOTIDE SEQUENCE</scope>
</reference>
<gene>
    <name evidence="2" type="ORF">UFOVP242_244</name>
</gene>
<dbReference type="InterPro" id="IPR011032">
    <property type="entry name" value="GroES-like_sf"/>
</dbReference>
<accession>A0A6J7WWA0</accession>
<dbReference type="CDD" id="cd00320">
    <property type="entry name" value="cpn10"/>
    <property type="match status" value="1"/>
</dbReference>
<dbReference type="EMBL" id="LR798294">
    <property type="protein sequence ID" value="CAB5222030.1"/>
    <property type="molecule type" value="Genomic_DNA"/>
</dbReference>
<name>A0A6J7WWA0_9CAUD</name>
<dbReference type="PRINTS" id="PR00297">
    <property type="entry name" value="CHAPERONIN10"/>
</dbReference>
<keyword evidence="1" id="KW-0143">Chaperone</keyword>
<dbReference type="InterPro" id="IPR020818">
    <property type="entry name" value="Chaperonin_GroES"/>
</dbReference>
<dbReference type="Gene3D" id="2.30.33.40">
    <property type="entry name" value="GroES chaperonin"/>
    <property type="match status" value="1"/>
</dbReference>
<organism evidence="2">
    <name type="scientific">uncultured Caudovirales phage</name>
    <dbReference type="NCBI Taxonomy" id="2100421"/>
    <lineage>
        <taxon>Viruses</taxon>
        <taxon>Duplodnaviria</taxon>
        <taxon>Heunggongvirae</taxon>
        <taxon>Uroviricota</taxon>
        <taxon>Caudoviricetes</taxon>
        <taxon>Peduoviridae</taxon>
        <taxon>Maltschvirus</taxon>
        <taxon>Maltschvirus maltsch</taxon>
    </lineage>
</organism>
<sequence length="88" mass="9440">MSIRPLHDKVLIAEGKKDTITDSGIILDGRGLGNTTPGIVVAVGPDVQEVKVGDTVYLDWSKGKPVTVDGAQRVMIQEKEIIAVVEEE</sequence>
<dbReference type="SMART" id="SM00883">
    <property type="entry name" value="Cpn10"/>
    <property type="match status" value="1"/>
</dbReference>
<dbReference type="Pfam" id="PF00166">
    <property type="entry name" value="Cpn10"/>
    <property type="match status" value="1"/>
</dbReference>
<dbReference type="InterPro" id="IPR037124">
    <property type="entry name" value="Chaperonin_GroES_sf"/>
</dbReference>
<evidence type="ECO:0000256" key="1">
    <source>
        <dbReference type="ARBA" id="ARBA00023186"/>
    </source>
</evidence>
<proteinExistence type="predicted"/>
<dbReference type="GO" id="GO:0005524">
    <property type="term" value="F:ATP binding"/>
    <property type="evidence" value="ECO:0007669"/>
    <property type="project" value="InterPro"/>
</dbReference>
<evidence type="ECO:0000313" key="2">
    <source>
        <dbReference type="EMBL" id="CAB5222030.1"/>
    </source>
</evidence>